<dbReference type="EMBL" id="CM034397">
    <property type="protein sequence ID" value="KAJ0177771.1"/>
    <property type="molecule type" value="Genomic_DNA"/>
</dbReference>
<name>A0ACC1D1Q8_9NEOP</name>
<dbReference type="Proteomes" id="UP000824533">
    <property type="component" value="Linkage Group LG11"/>
</dbReference>
<reference evidence="1 2" key="1">
    <citation type="journal article" date="2021" name="Front. Genet.">
        <title>Chromosome-Level Genome Assembly Reveals Significant Gene Expansion in the Toll and IMD Signaling Pathways of Dendrolimus kikuchii.</title>
        <authorList>
            <person name="Zhou J."/>
            <person name="Wu P."/>
            <person name="Xiong Z."/>
            <person name="Liu N."/>
            <person name="Zhao N."/>
            <person name="Ji M."/>
            <person name="Qiu Y."/>
            <person name="Yang B."/>
        </authorList>
    </citation>
    <scope>NUCLEOTIDE SEQUENCE [LARGE SCALE GENOMIC DNA]</scope>
    <source>
        <strain evidence="1">Ann1</strain>
    </source>
</reference>
<sequence length="1654" mass="190201">MDENFIKRCCPNCSQPYRLKSLSPGQKENFPLFLKCGHGICENCIRNIIKFIEPIECKICHQDMEIDASKVESVTKSNIEFYELFPINLTMFGELALQFFQNSGKNTQKAEETHFLDLQSILQGSDVQAKCLECDHLTATKCKQCTTNLCKNCFDKTHKSFLTFKNHVLQDIDSNIDLNECKIHKGKILDYFCKNCDKAICVDCTIVGGEKSCQKHEVVAMQEMNETLMEELSAISPKVSETFKRLTKTAVDIGTMLYNIDNGFGPKSDLTKSIVDIEQHFSKLFAVIYKKRQELIKTVIKLKRAEQQSLKSAKNDIANHIKKAYSVMKTLETYSDPDNYKQVNLSLLLEKAEEVVDTPWYLKKDETSKEPIKIIVNEDLCNVVSDYVHLEGNESYTYKLYSTSELGDIELPPPPKAPVYPPEFPRDVREINKPNKVVENNNKENQKTRAFYPSAPKYRAKSASISSLNSTESDKSSRNYLTLNDGNQKARVQPDMIFKDSQQTDFTFKEGSQELIYISHIVDPHNFYVQRACHQRFVKDMLQEFKNAATLPKPSINHATEGKIYLAYNKADKTWQRCRVLSIDKRDANNYMFHVFCIDFGSTERLSIDNLRLLPPARVQNPVPLATHCSLANCVPKSVTWTQEDSLLVLKIIDNKQAVIHVRNIRCTSNYIMSLEVDLMTFEEGVNIADALVFHERAKMLNPRQKCTKISGITEKPKIFMSHSDFKYKAIEQVHITHIQSPDKFFVRKRHFYDTYDELSQDLIQEYCANDNKDNIYLPEVGMVCVANVEKVKGVGVRWARAVVTALEGRARVRVALPDTGIFPFAINRITRFIITSQTLKLRPCKIDILNMSLGVVLFHKDDDENIICINNEMINHKFAVSFGMFKFNNDLDVESKVVKNKPLYEAKKASKPKHEKVILKKEAPRVIKTSDLEAKDKGPLRLEVKVIQYHSPSLIYFTLVHQERWFNNFYEELQKHYSKKKETADNKNHEWAIGDRCCTICKQSQTWRRAIILEIEGDTATVFYTDFAVTETVPISSLEQLTEEFAAPGDASFKCHLCSVVPAVGEEWPSLTKEYLKELLDAYKRIFITKVGNFKDKSMPVEVWVYHTIPGGALEPDISEWRCLNKKIIEQGLGVPDKEQQAAPSENNADGAPDDDTLSFLNMTGTVRDWLQLDPIPTKTDITASGDSNESSSNVMYITDWLPPEPFQYIEFTAMPTYVDNDGVVYLHDVSQQQTLEMIRQALDLRFKQPDRKAKFVSWTVGEPCIALYFLDKKFYRGRVLEVNNEDKTCLIHYVDYGNEDICSFENLRKTIILHQIPVQAHRCKLDRIVPIEEEWKREILDYLHKSIVEKQCYVKITGEPVDGVIPIDLKYDKLYINDHLVELELAKYEDGSKAVIHKFAEETNDEVQSNNYDSGPDYIIEDETTKSEDSFNMDAIKGRDWNTLLDTDDSTSIDSKYITFVNSNEEEFVCNVFVINDVNSLELSFILDDETTELYQDMFTEVQVESESMPPLNGIIEHKACIALYKEDQNWYRASILQYSETKNQIKVRYVDYGNIGIIPLSDAREIREEWSTLPPGTITARLYDIKLNPEIDRKTLSTEYSNVFLDKGPFHAKVVEYKDSVPYVELKNDEGQLVYQNLIDKNIFFKDSPSE</sequence>
<evidence type="ECO:0000313" key="1">
    <source>
        <dbReference type="EMBL" id="KAJ0177771.1"/>
    </source>
</evidence>
<protein>
    <submittedName>
        <fullName evidence="1">Uncharacterized protein</fullName>
    </submittedName>
</protein>
<evidence type="ECO:0000313" key="2">
    <source>
        <dbReference type="Proteomes" id="UP000824533"/>
    </source>
</evidence>
<proteinExistence type="predicted"/>
<accession>A0ACC1D1Q8</accession>
<keyword evidence="2" id="KW-1185">Reference proteome</keyword>
<comment type="caution">
    <text evidence="1">The sequence shown here is derived from an EMBL/GenBank/DDBJ whole genome shotgun (WGS) entry which is preliminary data.</text>
</comment>
<organism evidence="1 2">
    <name type="scientific">Dendrolimus kikuchii</name>
    <dbReference type="NCBI Taxonomy" id="765133"/>
    <lineage>
        <taxon>Eukaryota</taxon>
        <taxon>Metazoa</taxon>
        <taxon>Ecdysozoa</taxon>
        <taxon>Arthropoda</taxon>
        <taxon>Hexapoda</taxon>
        <taxon>Insecta</taxon>
        <taxon>Pterygota</taxon>
        <taxon>Neoptera</taxon>
        <taxon>Endopterygota</taxon>
        <taxon>Lepidoptera</taxon>
        <taxon>Glossata</taxon>
        <taxon>Ditrysia</taxon>
        <taxon>Bombycoidea</taxon>
        <taxon>Lasiocampidae</taxon>
        <taxon>Dendrolimus</taxon>
    </lineage>
</organism>
<gene>
    <name evidence="1" type="ORF">K1T71_006644</name>
</gene>